<protein>
    <recommendedName>
        <fullName evidence="2">F-box domain-containing protein</fullName>
    </recommendedName>
</protein>
<dbReference type="SMART" id="SM00256">
    <property type="entry name" value="FBOX"/>
    <property type="match status" value="1"/>
</dbReference>
<dbReference type="Pfam" id="PF00646">
    <property type="entry name" value="F-box"/>
    <property type="match status" value="1"/>
</dbReference>
<dbReference type="PANTHER" id="PTHR31111:SF136">
    <property type="entry name" value="F-BOX ASSOCIATED DOMAIN-CONTAINING PROTEIN"/>
    <property type="match status" value="1"/>
</dbReference>
<dbReference type="InterPro" id="IPR036047">
    <property type="entry name" value="F-box-like_dom_sf"/>
</dbReference>
<keyword evidence="4" id="KW-1185">Reference proteome</keyword>
<evidence type="ECO:0000313" key="4">
    <source>
        <dbReference type="Proteomes" id="UP000008311"/>
    </source>
</evidence>
<dbReference type="SUPFAM" id="SSF81383">
    <property type="entry name" value="F-box domain"/>
    <property type="match status" value="1"/>
</dbReference>
<dbReference type="PANTHER" id="PTHR31111">
    <property type="entry name" value="BNAA05G37150D PROTEIN-RELATED"/>
    <property type="match status" value="1"/>
</dbReference>
<evidence type="ECO:0000313" key="3">
    <source>
        <dbReference type="EMBL" id="EEF37722.1"/>
    </source>
</evidence>
<sequence>MDFRKKKISNRLLNLSNFLIQESRTSALEFWKVKVRSRKSEGVTIDKDTVLMLSRASLGESKSKKKKKNKKKKKKNKKKKKAIKTISLFAKIGDRVLGLGNLSTESIPILYLRQSFQEEQEIELYHNWLHGAVNFQGYKLIPSSNQQQLTCRLPNDIYFEILTWLPVKSLAICKSVCKNWYSLIEDRYFLFRHLSRSPLVEVSFCPENEVLDVLCGLILEQSDLNGKFQIRNPITRRVLDLPRPPGDVFDEILCWNNHAKEFKLVMFYDAFGSDIEACAVLSIEKDCVWRILDLPYSWERGRTVSESVLQPSWRVVNYVKLNEDGSNFYYYVYSLDLETEKFYRTVLPKGFLNPQQAKDLCWKGCLAAYEIVKEVLNIMVLEDYKKGKWSETKIVLPLTFLQDNDYWKDTDEIFLDFAKFDELVFLYNNKQFTYNMELGKITREIPYKENSISLGLVTISGMRPE</sequence>
<feature type="compositionally biased region" description="Basic residues" evidence="1">
    <location>
        <begin position="63"/>
        <end position="80"/>
    </location>
</feature>
<evidence type="ECO:0000256" key="1">
    <source>
        <dbReference type="SAM" id="MobiDB-lite"/>
    </source>
</evidence>
<reference evidence="4" key="1">
    <citation type="journal article" date="2010" name="Nat. Biotechnol.">
        <title>Draft genome sequence of the oilseed species Ricinus communis.</title>
        <authorList>
            <person name="Chan A.P."/>
            <person name="Crabtree J."/>
            <person name="Zhao Q."/>
            <person name="Lorenzi H."/>
            <person name="Orvis J."/>
            <person name="Puiu D."/>
            <person name="Melake-Berhan A."/>
            <person name="Jones K.M."/>
            <person name="Redman J."/>
            <person name="Chen G."/>
            <person name="Cahoon E.B."/>
            <person name="Gedil M."/>
            <person name="Stanke M."/>
            <person name="Haas B.J."/>
            <person name="Wortman J.R."/>
            <person name="Fraser-Liggett C.M."/>
            <person name="Ravel J."/>
            <person name="Rabinowicz P.D."/>
        </authorList>
    </citation>
    <scope>NUCLEOTIDE SEQUENCE [LARGE SCALE GENOMIC DNA]</scope>
    <source>
        <strain evidence="4">cv. Hale</strain>
    </source>
</reference>
<dbReference type="Pfam" id="PF08268">
    <property type="entry name" value="FBA_3"/>
    <property type="match status" value="1"/>
</dbReference>
<feature type="domain" description="F-box" evidence="2">
    <location>
        <begin position="147"/>
        <end position="194"/>
    </location>
</feature>
<feature type="region of interest" description="Disordered" evidence="1">
    <location>
        <begin position="59"/>
        <end position="80"/>
    </location>
</feature>
<proteinExistence type="predicted"/>
<name>B9SFD4_RICCO</name>
<dbReference type="EMBL" id="EQ973944">
    <property type="protein sequence ID" value="EEF37722.1"/>
    <property type="molecule type" value="Genomic_DNA"/>
</dbReference>
<dbReference type="InterPro" id="IPR013187">
    <property type="entry name" value="F-box-assoc_dom_typ3"/>
</dbReference>
<dbReference type="Gene3D" id="1.20.1280.50">
    <property type="match status" value="1"/>
</dbReference>
<gene>
    <name evidence="3" type="ORF">RCOM_1096460</name>
</gene>
<dbReference type="FunCoup" id="B9SFD4">
    <property type="interactions" value="255"/>
</dbReference>
<evidence type="ECO:0000259" key="2">
    <source>
        <dbReference type="PROSITE" id="PS50181"/>
    </source>
</evidence>
<accession>B9SFD4</accession>
<dbReference type="AlphaFoldDB" id="B9SFD4"/>
<dbReference type="InParanoid" id="B9SFD4"/>
<dbReference type="PROSITE" id="PS50181">
    <property type="entry name" value="FBOX"/>
    <property type="match status" value="1"/>
</dbReference>
<organism evidence="3 4">
    <name type="scientific">Ricinus communis</name>
    <name type="common">Castor bean</name>
    <dbReference type="NCBI Taxonomy" id="3988"/>
    <lineage>
        <taxon>Eukaryota</taxon>
        <taxon>Viridiplantae</taxon>
        <taxon>Streptophyta</taxon>
        <taxon>Embryophyta</taxon>
        <taxon>Tracheophyta</taxon>
        <taxon>Spermatophyta</taxon>
        <taxon>Magnoliopsida</taxon>
        <taxon>eudicotyledons</taxon>
        <taxon>Gunneridae</taxon>
        <taxon>Pentapetalae</taxon>
        <taxon>rosids</taxon>
        <taxon>fabids</taxon>
        <taxon>Malpighiales</taxon>
        <taxon>Euphorbiaceae</taxon>
        <taxon>Acalyphoideae</taxon>
        <taxon>Acalypheae</taxon>
        <taxon>Ricinus</taxon>
    </lineage>
</organism>
<dbReference type="CDD" id="cd22157">
    <property type="entry name" value="F-box_AtFBW1-like"/>
    <property type="match status" value="1"/>
</dbReference>
<dbReference type="Proteomes" id="UP000008311">
    <property type="component" value="Unassembled WGS sequence"/>
</dbReference>
<dbReference type="InterPro" id="IPR001810">
    <property type="entry name" value="F-box_dom"/>
</dbReference>